<name>A0AA86UKU7_9EUKA</name>
<organism evidence="3">
    <name type="scientific">Hexamita inflata</name>
    <dbReference type="NCBI Taxonomy" id="28002"/>
    <lineage>
        <taxon>Eukaryota</taxon>
        <taxon>Metamonada</taxon>
        <taxon>Diplomonadida</taxon>
        <taxon>Hexamitidae</taxon>
        <taxon>Hexamitinae</taxon>
        <taxon>Hexamita</taxon>
    </lineage>
</organism>
<protein>
    <submittedName>
        <fullName evidence="4">Hypothetical_protein</fullName>
    </submittedName>
</protein>
<dbReference type="AlphaFoldDB" id="A0AA86UKU7"/>
<evidence type="ECO:0000313" key="1">
    <source>
        <dbReference type="EMBL" id="CAI9948459.1"/>
    </source>
</evidence>
<dbReference type="EMBL" id="CATOUU010000788">
    <property type="protein sequence ID" value="CAI9948459.1"/>
    <property type="molecule type" value="Genomic_DNA"/>
</dbReference>
<gene>
    <name evidence="4" type="ORF">HINF_LOCUS27584</name>
    <name evidence="5" type="ORF">HINF_LOCUS35713</name>
    <name evidence="1" type="ORF">HINF_LOCUS36104</name>
    <name evidence="2" type="ORF">HINF_LOCUS40905</name>
    <name evidence="3" type="ORF">HINF_LOCUS47324</name>
    <name evidence="6" type="ORF">HINF_LOCUS55517</name>
</gene>
<evidence type="ECO:0000313" key="5">
    <source>
        <dbReference type="EMBL" id="CAL6034977.1"/>
    </source>
</evidence>
<dbReference type="EMBL" id="CAXDID020000129">
    <property type="protein sequence ID" value="CAL6034977.1"/>
    <property type="molecule type" value="Genomic_DNA"/>
</dbReference>
<evidence type="ECO:0000313" key="2">
    <source>
        <dbReference type="EMBL" id="CAI9953260.1"/>
    </source>
</evidence>
<dbReference type="EMBL" id="CATOUU010000922">
    <property type="protein sequence ID" value="CAI9959679.1"/>
    <property type="molecule type" value="Genomic_DNA"/>
</dbReference>
<evidence type="ECO:0000313" key="3">
    <source>
        <dbReference type="EMBL" id="CAI9959679.1"/>
    </source>
</evidence>
<evidence type="ECO:0000313" key="4">
    <source>
        <dbReference type="EMBL" id="CAL6020563.1"/>
    </source>
</evidence>
<evidence type="ECO:0000313" key="6">
    <source>
        <dbReference type="EMBL" id="CAL6072215.1"/>
    </source>
</evidence>
<evidence type="ECO:0000313" key="7">
    <source>
        <dbReference type="Proteomes" id="UP001642409"/>
    </source>
</evidence>
<sequence length="108" mass="11955">MQPNLQYNQNAQPVQPVMQQQSNMYQQPNSQNVQQLNQPVLQTAYVQQAPVVMTSQQAVYPAATNTTVIVNSNNNAASAAADAAVTCLCWYAFCRIFCCCLECLLHLI</sequence>
<reference evidence="3" key="1">
    <citation type="submission" date="2023-06" db="EMBL/GenBank/DDBJ databases">
        <authorList>
            <person name="Kurt Z."/>
        </authorList>
    </citation>
    <scope>NUCLEOTIDE SEQUENCE</scope>
</reference>
<proteinExistence type="predicted"/>
<dbReference type="EMBL" id="CATOUU010000838">
    <property type="protein sequence ID" value="CAI9953260.1"/>
    <property type="molecule type" value="Genomic_DNA"/>
</dbReference>
<comment type="caution">
    <text evidence="3">The sequence shown here is derived from an EMBL/GenBank/DDBJ whole genome shotgun (WGS) entry which is preliminary data.</text>
</comment>
<dbReference type="EMBL" id="CAXDID020000294">
    <property type="protein sequence ID" value="CAL6072215.1"/>
    <property type="molecule type" value="Genomic_DNA"/>
</dbReference>
<accession>A0AA86UKU7</accession>
<reference evidence="4 7" key="2">
    <citation type="submission" date="2024-07" db="EMBL/GenBank/DDBJ databases">
        <authorList>
            <person name="Akdeniz Z."/>
        </authorList>
    </citation>
    <scope>NUCLEOTIDE SEQUENCE [LARGE SCALE GENOMIC DNA]</scope>
</reference>
<dbReference type="Proteomes" id="UP001642409">
    <property type="component" value="Unassembled WGS sequence"/>
</dbReference>
<keyword evidence="7" id="KW-1185">Reference proteome</keyword>
<dbReference type="EMBL" id="CAXDID020000086">
    <property type="protein sequence ID" value="CAL6020563.1"/>
    <property type="molecule type" value="Genomic_DNA"/>
</dbReference>